<dbReference type="Gene3D" id="3.40.50.300">
    <property type="entry name" value="P-loop containing nucleotide triphosphate hydrolases"/>
    <property type="match status" value="1"/>
</dbReference>
<dbReference type="Proteomes" id="UP001579974">
    <property type="component" value="Unassembled WGS sequence"/>
</dbReference>
<evidence type="ECO:0000256" key="4">
    <source>
        <dbReference type="ARBA" id="ARBA00022840"/>
    </source>
</evidence>
<dbReference type="EMBL" id="JBDXSU010000015">
    <property type="protein sequence ID" value="MFB5191964.1"/>
    <property type="molecule type" value="Genomic_DNA"/>
</dbReference>
<keyword evidence="4 6" id="KW-0067">ATP-binding</keyword>
<evidence type="ECO:0000313" key="6">
    <source>
        <dbReference type="EMBL" id="MFB5191964.1"/>
    </source>
</evidence>
<dbReference type="InterPro" id="IPR003593">
    <property type="entry name" value="AAA+_ATPase"/>
</dbReference>
<evidence type="ECO:0000256" key="1">
    <source>
        <dbReference type="ARBA" id="ARBA00005417"/>
    </source>
</evidence>
<dbReference type="InterPro" id="IPR003439">
    <property type="entry name" value="ABC_transporter-like_ATP-bd"/>
</dbReference>
<dbReference type="SMART" id="SM00382">
    <property type="entry name" value="AAA"/>
    <property type="match status" value="1"/>
</dbReference>
<protein>
    <submittedName>
        <fullName evidence="6">ABC transporter ATP-binding protein</fullName>
    </submittedName>
</protein>
<dbReference type="PANTHER" id="PTHR43335">
    <property type="entry name" value="ABC TRANSPORTER, ATP-BINDING PROTEIN"/>
    <property type="match status" value="1"/>
</dbReference>
<dbReference type="SUPFAM" id="SSF52540">
    <property type="entry name" value="P-loop containing nucleoside triphosphate hydrolases"/>
    <property type="match status" value="1"/>
</dbReference>
<keyword evidence="2" id="KW-0813">Transport</keyword>
<dbReference type="PROSITE" id="PS50893">
    <property type="entry name" value="ABC_TRANSPORTER_2"/>
    <property type="match status" value="1"/>
</dbReference>
<dbReference type="Pfam" id="PF00005">
    <property type="entry name" value="ABC_tran"/>
    <property type="match status" value="1"/>
</dbReference>
<reference evidence="6 7" key="1">
    <citation type="journal article" date="2024" name="Int. J. Mol. Sci.">
        <title>Exploration of Alicyclobacillus spp. Genome in Search of Antibiotic Resistance.</title>
        <authorList>
            <person name="Bucka-Kolendo J."/>
            <person name="Kiousi D.E."/>
            <person name="Dekowska A."/>
            <person name="Mikolajczuk-Szczyrba A."/>
            <person name="Karadedos D.M."/>
            <person name="Michael P."/>
            <person name="Galanis A."/>
            <person name="Sokolowska B."/>
        </authorList>
    </citation>
    <scope>NUCLEOTIDE SEQUENCE [LARGE SCALE GENOMIC DNA]</scope>
    <source>
        <strain evidence="6 7">KKP 3000</strain>
    </source>
</reference>
<accession>A0ABV5AI65</accession>
<keyword evidence="7" id="KW-1185">Reference proteome</keyword>
<dbReference type="GO" id="GO:0005524">
    <property type="term" value="F:ATP binding"/>
    <property type="evidence" value="ECO:0007669"/>
    <property type="project" value="UniProtKB-KW"/>
</dbReference>
<name>A0ABV5AI65_9BACL</name>
<dbReference type="PROSITE" id="PS00211">
    <property type="entry name" value="ABC_TRANSPORTER_1"/>
    <property type="match status" value="1"/>
</dbReference>
<dbReference type="InterPro" id="IPR017871">
    <property type="entry name" value="ABC_transporter-like_CS"/>
</dbReference>
<comment type="similarity">
    <text evidence="1">Belongs to the ABC transporter superfamily.</text>
</comment>
<dbReference type="PANTHER" id="PTHR43335:SF2">
    <property type="entry name" value="ABC TRANSPORTER, ATP-BINDING PROTEIN"/>
    <property type="match status" value="1"/>
</dbReference>
<evidence type="ECO:0000313" key="7">
    <source>
        <dbReference type="Proteomes" id="UP001579974"/>
    </source>
</evidence>
<evidence type="ECO:0000259" key="5">
    <source>
        <dbReference type="PROSITE" id="PS50893"/>
    </source>
</evidence>
<feature type="domain" description="ABC transporter" evidence="5">
    <location>
        <begin position="5"/>
        <end position="233"/>
    </location>
</feature>
<evidence type="ECO:0000256" key="3">
    <source>
        <dbReference type="ARBA" id="ARBA00022741"/>
    </source>
</evidence>
<organism evidence="6 7">
    <name type="scientific">Alicyclobacillus fastidiosus</name>
    <dbReference type="NCBI Taxonomy" id="392011"/>
    <lineage>
        <taxon>Bacteria</taxon>
        <taxon>Bacillati</taxon>
        <taxon>Bacillota</taxon>
        <taxon>Bacilli</taxon>
        <taxon>Bacillales</taxon>
        <taxon>Alicyclobacillaceae</taxon>
        <taxon>Alicyclobacillus</taxon>
    </lineage>
</organism>
<dbReference type="InterPro" id="IPR027417">
    <property type="entry name" value="P-loop_NTPase"/>
</dbReference>
<dbReference type="CDD" id="cd03230">
    <property type="entry name" value="ABC_DR_subfamily_A"/>
    <property type="match status" value="1"/>
</dbReference>
<comment type="caution">
    <text evidence="6">The sequence shown here is derived from an EMBL/GenBank/DDBJ whole genome shotgun (WGS) entry which is preliminary data.</text>
</comment>
<keyword evidence="3" id="KW-0547">Nucleotide-binding</keyword>
<dbReference type="RefSeq" id="WP_275475075.1">
    <property type="nucleotide sequence ID" value="NZ_CP162940.1"/>
</dbReference>
<evidence type="ECO:0000256" key="2">
    <source>
        <dbReference type="ARBA" id="ARBA00022448"/>
    </source>
</evidence>
<proteinExistence type="inferred from homology"/>
<sequence length="317" mass="35238">MTTVVETRGLSKVFSSGRGVKDVHLQVERGELFGFLGPNGAGKSTFVKMLVGLLRPTSGEARVLGLPLGDLRARRRIGYLPELFRYQDWLSADEVLRFHGRLCKMDALTLAKRAREVVAAVGLEGRTHERVRGYSKGMQQRLGLACALLPQPEVLFLDEPASALDPGGRHDVRELLQRLRDEGMTIFLNTHLLEDVEEICSKVALLSDGTIRAHGSVEDILRPESIWEFTIGGWSPSYLAQLRETSAPLHVGIEVTESSDSKGYAVLEARLEHAEQAAWLNAQLHDLGLSVYTVYPLKNRLESWFLALTEPDGRESQ</sequence>
<gene>
    <name evidence="6" type="ORF">KKP3000_000754</name>
</gene>